<reference evidence="2 3" key="1">
    <citation type="journal article" date="2015" name="Genome Announc.">
        <title>Expanding the biotechnology potential of lactobacilli through comparative genomics of 213 strains and associated genera.</title>
        <authorList>
            <person name="Sun Z."/>
            <person name="Harris H.M."/>
            <person name="McCann A."/>
            <person name="Guo C."/>
            <person name="Argimon S."/>
            <person name="Zhang W."/>
            <person name="Yang X."/>
            <person name="Jeffery I.B."/>
            <person name="Cooney J.C."/>
            <person name="Kagawa T.F."/>
            <person name="Liu W."/>
            <person name="Song Y."/>
            <person name="Salvetti E."/>
            <person name="Wrobel A."/>
            <person name="Rasinkangas P."/>
            <person name="Parkhill J."/>
            <person name="Rea M.C."/>
            <person name="O'Sullivan O."/>
            <person name="Ritari J."/>
            <person name="Douillard F.P."/>
            <person name="Paul Ross R."/>
            <person name="Yang R."/>
            <person name="Briner A.E."/>
            <person name="Felis G.E."/>
            <person name="de Vos W.M."/>
            <person name="Barrangou R."/>
            <person name="Klaenhammer T.R."/>
            <person name="Caufield P.W."/>
            <person name="Cui Y."/>
            <person name="Zhang H."/>
            <person name="O'Toole P.W."/>
        </authorList>
    </citation>
    <scope>NUCLEOTIDE SEQUENCE [LARGE SCALE GENOMIC DNA]</scope>
    <source>
        <strain evidence="2 3">DSM 12744</strain>
    </source>
</reference>
<dbReference type="STRING" id="1423792.FD09_GL001670"/>
<dbReference type="Gene3D" id="2.60.40.200">
    <property type="entry name" value="Superoxide dismutase, copper/zinc binding domain"/>
    <property type="match status" value="1"/>
</dbReference>
<dbReference type="GO" id="GO:0006801">
    <property type="term" value="P:superoxide metabolic process"/>
    <property type="evidence" value="ECO:0007669"/>
    <property type="project" value="InterPro"/>
</dbReference>
<evidence type="ECO:0000256" key="1">
    <source>
        <dbReference type="ARBA" id="ARBA00010457"/>
    </source>
</evidence>
<proteinExistence type="inferred from homology"/>
<accession>A0A0R1MTF0</accession>
<comment type="caution">
    <text evidence="2">The sequence shown here is derived from an EMBL/GenBank/DDBJ whole genome shotgun (WGS) entry which is preliminary data.</text>
</comment>
<gene>
    <name evidence="2" type="ORF">FD09_GL001670</name>
</gene>
<comment type="similarity">
    <text evidence="1">Belongs to the Cu-Zn superoxide dismutase family.</text>
</comment>
<dbReference type="RefSeq" id="WP_057822486.1">
    <property type="nucleotide sequence ID" value="NZ_AZEC01000025.1"/>
</dbReference>
<evidence type="ECO:0008006" key="4">
    <source>
        <dbReference type="Google" id="ProtNLM"/>
    </source>
</evidence>
<keyword evidence="3" id="KW-1185">Reference proteome</keyword>
<dbReference type="InterPro" id="IPR036423">
    <property type="entry name" value="SOD-like_Cu/Zn_dom_sf"/>
</dbReference>
<name>A0A0R1MTF0_9LACO</name>
<evidence type="ECO:0000313" key="2">
    <source>
        <dbReference type="EMBL" id="KRL08402.1"/>
    </source>
</evidence>
<dbReference type="GO" id="GO:0046872">
    <property type="term" value="F:metal ion binding"/>
    <property type="evidence" value="ECO:0007669"/>
    <property type="project" value="InterPro"/>
</dbReference>
<dbReference type="AlphaFoldDB" id="A0A0R1MTF0"/>
<dbReference type="PATRIC" id="fig|1423792.3.peg.1694"/>
<sequence length="191" mass="20934">MAEKKTVYEADITPLNADKIGTKATGHARLELQGDEMVVTIEMNGVPANSQHWLHFHGFPDGQDAQVATAAQDANHDGYVDLVETEPVSGTTMVPFNASPEHMRVPEDTYPVADAQGHFLYQKIVPLGTLRNSFEKAFHDRELHLDKRVIYVHGVPDDFKLPDTVQGAVAGHTANTTLPIAVGKIRQISES</sequence>
<dbReference type="Proteomes" id="UP000051330">
    <property type="component" value="Unassembled WGS sequence"/>
</dbReference>
<evidence type="ECO:0000313" key="3">
    <source>
        <dbReference type="Proteomes" id="UP000051330"/>
    </source>
</evidence>
<dbReference type="EMBL" id="AZEC01000025">
    <property type="protein sequence ID" value="KRL08402.1"/>
    <property type="molecule type" value="Genomic_DNA"/>
</dbReference>
<organism evidence="2 3">
    <name type="scientific">Schleiferilactobacillus perolens DSM 12744</name>
    <dbReference type="NCBI Taxonomy" id="1423792"/>
    <lineage>
        <taxon>Bacteria</taxon>
        <taxon>Bacillati</taxon>
        <taxon>Bacillota</taxon>
        <taxon>Bacilli</taxon>
        <taxon>Lactobacillales</taxon>
        <taxon>Lactobacillaceae</taxon>
        <taxon>Schleiferilactobacillus</taxon>
    </lineage>
</organism>
<dbReference type="OrthoDB" id="2164423at2"/>
<protein>
    <recommendedName>
        <fullName evidence="4">CHRD domain-containing protein</fullName>
    </recommendedName>
</protein>